<accession>A0ABR9MWM3</accession>
<evidence type="ECO:0000313" key="6">
    <source>
        <dbReference type="Proteomes" id="UP000625527"/>
    </source>
</evidence>
<name>A0ABR9MWM3_9MICO</name>
<dbReference type="PANTHER" id="PTHR33393:SF13">
    <property type="entry name" value="PGA BIOSYNTHESIS PROTEIN CAPA"/>
    <property type="match status" value="1"/>
</dbReference>
<keyword evidence="6" id="KW-1185">Reference proteome</keyword>
<comment type="caution">
    <text evidence="5">The sequence shown here is derived from an EMBL/GenBank/DDBJ whole genome shotgun (WGS) entry which is preliminary data.</text>
</comment>
<feature type="domain" description="Capsule synthesis protein CapA" evidence="4">
    <location>
        <begin position="77"/>
        <end position="328"/>
    </location>
</feature>
<dbReference type="PANTHER" id="PTHR33393">
    <property type="entry name" value="POLYGLUTAMINE SYNTHESIS ACCESSORY PROTEIN RV0574C-RELATED"/>
    <property type="match status" value="1"/>
</dbReference>
<dbReference type="Gene3D" id="3.60.21.10">
    <property type="match status" value="1"/>
</dbReference>
<evidence type="ECO:0000256" key="3">
    <source>
        <dbReference type="SAM" id="SignalP"/>
    </source>
</evidence>
<organism evidence="5 6">
    <name type="scientific">Myceligenerans pegani</name>
    <dbReference type="NCBI Taxonomy" id="2776917"/>
    <lineage>
        <taxon>Bacteria</taxon>
        <taxon>Bacillati</taxon>
        <taxon>Actinomycetota</taxon>
        <taxon>Actinomycetes</taxon>
        <taxon>Micrococcales</taxon>
        <taxon>Promicromonosporaceae</taxon>
        <taxon>Myceligenerans</taxon>
    </lineage>
</organism>
<dbReference type="SUPFAM" id="SSF56300">
    <property type="entry name" value="Metallo-dependent phosphatases"/>
    <property type="match status" value="1"/>
</dbReference>
<dbReference type="InterPro" id="IPR019079">
    <property type="entry name" value="Capsule_synth_CapA"/>
</dbReference>
<dbReference type="InterPro" id="IPR052169">
    <property type="entry name" value="CW_Biosynth-Accessory"/>
</dbReference>
<dbReference type="Proteomes" id="UP000625527">
    <property type="component" value="Unassembled WGS sequence"/>
</dbReference>
<comment type="similarity">
    <text evidence="1">Belongs to the CapA family.</text>
</comment>
<dbReference type="Pfam" id="PF09587">
    <property type="entry name" value="PGA_cap"/>
    <property type="match status" value="1"/>
</dbReference>
<sequence length="429" mass="44397">MLRPRPGRHRPARGAVAAALAALLACAACTGTPGSTTPEGSAATGSPGAPGASAPGPSSPGTYERGTQRHEKPARFTIVAAGDVLPHGPLNDSATRDGTVDYTPLLAGLDPWVRRADLALCHLEAPVAPPGTTPTGYPAFGAPKQLIRDLAEQGWDGCSTASNHSMDRGVDGVAATLAALDKAGLGHAGTAREPEERTPQRYTLDRAGRSLTVAHLSATYGLNGFTVPEDQPWTVDLLDAKRVIREAAAARADGAELVVVSMHAGTEYVAEPTDEQKAFARKLAASRKVDLVIGHHAHIPQRFARLDGGPGGSGMWVAYGLGNMISNQSAECCDARTTNGVLLTATVTQPAPGAAARVTDVTWTATTVDRAAGHRLRALVDAIDDPGAGTLSVTELRHRRDAVRDAVGDAAPERTAPPTPTGGEPRVSR</sequence>
<dbReference type="CDD" id="cd07381">
    <property type="entry name" value="MPP_CapA"/>
    <property type="match status" value="1"/>
</dbReference>
<gene>
    <name evidence="5" type="ORF">IHE71_08710</name>
</gene>
<dbReference type="PROSITE" id="PS51257">
    <property type="entry name" value="PROKAR_LIPOPROTEIN"/>
    <property type="match status" value="1"/>
</dbReference>
<proteinExistence type="inferred from homology"/>
<protein>
    <submittedName>
        <fullName evidence="5">CapA family protein</fullName>
    </submittedName>
</protein>
<evidence type="ECO:0000313" key="5">
    <source>
        <dbReference type="EMBL" id="MBE1875791.1"/>
    </source>
</evidence>
<dbReference type="InterPro" id="IPR029052">
    <property type="entry name" value="Metallo-depent_PP-like"/>
</dbReference>
<dbReference type="EMBL" id="JADAQT010000069">
    <property type="protein sequence ID" value="MBE1875791.1"/>
    <property type="molecule type" value="Genomic_DNA"/>
</dbReference>
<reference evidence="5 6" key="1">
    <citation type="submission" date="2020-10" db="EMBL/GenBank/DDBJ databases">
        <title>Myceligenerans pegani sp. nov., an endophytic actinomycete isolated from Peganum harmala L. in Xinjiang, China.</title>
        <authorList>
            <person name="Xin L."/>
        </authorList>
    </citation>
    <scope>NUCLEOTIDE SEQUENCE [LARGE SCALE GENOMIC DNA]</scope>
    <source>
        <strain evidence="5 6">TRM65318</strain>
    </source>
</reference>
<dbReference type="SMART" id="SM00854">
    <property type="entry name" value="PGA_cap"/>
    <property type="match status" value="1"/>
</dbReference>
<keyword evidence="3" id="KW-0732">Signal</keyword>
<feature type="signal peptide" evidence="3">
    <location>
        <begin position="1"/>
        <end position="27"/>
    </location>
</feature>
<feature type="compositionally biased region" description="Low complexity" evidence="2">
    <location>
        <begin position="33"/>
        <end position="62"/>
    </location>
</feature>
<evidence type="ECO:0000259" key="4">
    <source>
        <dbReference type="SMART" id="SM00854"/>
    </source>
</evidence>
<evidence type="ECO:0000256" key="2">
    <source>
        <dbReference type="SAM" id="MobiDB-lite"/>
    </source>
</evidence>
<feature type="chain" id="PRO_5046856171" evidence="3">
    <location>
        <begin position="28"/>
        <end position="429"/>
    </location>
</feature>
<feature type="region of interest" description="Disordered" evidence="2">
    <location>
        <begin position="33"/>
        <end position="69"/>
    </location>
</feature>
<feature type="region of interest" description="Disordered" evidence="2">
    <location>
        <begin position="400"/>
        <end position="429"/>
    </location>
</feature>
<evidence type="ECO:0000256" key="1">
    <source>
        <dbReference type="ARBA" id="ARBA00005662"/>
    </source>
</evidence>